<keyword evidence="3" id="KW-1134">Transmembrane beta strand</keyword>
<dbReference type="AlphaFoldDB" id="A0A914X085"/>
<evidence type="ECO:0000256" key="1">
    <source>
        <dbReference type="ARBA" id="ARBA00004374"/>
    </source>
</evidence>
<evidence type="ECO:0000313" key="7">
    <source>
        <dbReference type="Proteomes" id="UP000887566"/>
    </source>
</evidence>
<dbReference type="InterPro" id="IPR039910">
    <property type="entry name" value="D15-like"/>
</dbReference>
<evidence type="ECO:0000256" key="5">
    <source>
        <dbReference type="ARBA" id="ARBA00023136"/>
    </source>
</evidence>
<accession>A0A914X085</accession>
<organism evidence="7 8">
    <name type="scientific">Plectus sambesii</name>
    <dbReference type="NCBI Taxonomy" id="2011161"/>
    <lineage>
        <taxon>Eukaryota</taxon>
        <taxon>Metazoa</taxon>
        <taxon>Ecdysozoa</taxon>
        <taxon>Nematoda</taxon>
        <taxon>Chromadorea</taxon>
        <taxon>Plectida</taxon>
        <taxon>Plectina</taxon>
        <taxon>Plectoidea</taxon>
        <taxon>Plectidae</taxon>
        <taxon>Plectus</taxon>
    </lineage>
</organism>
<dbReference type="PANTHER" id="PTHR12815">
    <property type="entry name" value="SORTING AND ASSEMBLY MACHINERY SAMM50 PROTEIN FAMILY MEMBER"/>
    <property type="match status" value="1"/>
</dbReference>
<evidence type="ECO:0000256" key="4">
    <source>
        <dbReference type="ARBA" id="ARBA00022692"/>
    </source>
</evidence>
<keyword evidence="5" id="KW-0472">Membrane</keyword>
<dbReference type="GO" id="GO:0005741">
    <property type="term" value="C:mitochondrial outer membrane"/>
    <property type="evidence" value="ECO:0007669"/>
    <property type="project" value="UniProtKB-SubCell"/>
</dbReference>
<comment type="subcellular location">
    <subcellularLocation>
        <location evidence="1">Mitochondrion outer membrane</location>
        <topology evidence="1">Multi-pass membrane protein</topology>
    </subcellularLocation>
</comment>
<dbReference type="Pfam" id="PF01103">
    <property type="entry name" value="Omp85"/>
    <property type="match status" value="1"/>
</dbReference>
<dbReference type="GO" id="GO:0033108">
    <property type="term" value="P:mitochondrial respiratory chain complex assembly"/>
    <property type="evidence" value="ECO:0007669"/>
    <property type="project" value="TreeGrafter"/>
</dbReference>
<keyword evidence="7" id="KW-1185">Reference proteome</keyword>
<dbReference type="Proteomes" id="UP000887566">
    <property type="component" value="Unplaced"/>
</dbReference>
<proteinExistence type="inferred from homology"/>
<evidence type="ECO:0000256" key="2">
    <source>
        <dbReference type="ARBA" id="ARBA00010913"/>
    </source>
</evidence>
<reference evidence="8" key="1">
    <citation type="submission" date="2022-11" db="UniProtKB">
        <authorList>
            <consortium name="WormBaseParasite"/>
        </authorList>
    </citation>
    <scope>IDENTIFICATION</scope>
</reference>
<feature type="domain" description="Bacterial surface antigen (D15)" evidence="6">
    <location>
        <begin position="127"/>
        <end position="437"/>
    </location>
</feature>
<dbReference type="InterPro" id="IPR000184">
    <property type="entry name" value="Bac_surfAg_D15"/>
</dbReference>
<evidence type="ECO:0000259" key="6">
    <source>
        <dbReference type="Pfam" id="PF01103"/>
    </source>
</evidence>
<evidence type="ECO:0000256" key="3">
    <source>
        <dbReference type="ARBA" id="ARBA00022452"/>
    </source>
</evidence>
<keyword evidence="4" id="KW-0812">Transmembrane</keyword>
<dbReference type="GO" id="GO:0045040">
    <property type="term" value="P:protein insertion into mitochondrial outer membrane"/>
    <property type="evidence" value="ECO:0007669"/>
    <property type="project" value="TreeGrafter"/>
</dbReference>
<dbReference type="Gene3D" id="2.40.160.50">
    <property type="entry name" value="membrane protein fhac: a member of the omp85/tpsb transporter family"/>
    <property type="match status" value="1"/>
</dbReference>
<dbReference type="PANTHER" id="PTHR12815:SF18">
    <property type="entry name" value="SORTING AND ASSEMBLY MACHINERY COMPONENT 50 HOMOLOG"/>
    <property type="match status" value="1"/>
</dbReference>
<sequence length="438" mass="48244">MQSEKIYYRADIIREKSADTPTQLEYVEFQGVRTTKYDALVKEIAELFKSQTLKELVVNCDLAARHLEYVGLFQKVIPIIDIAEANPNSYTVEFKVKEPRQFRLGANVSVANDGEASASCTADKASLFGRGEGLASAYTHGVRGNHMFNIGLTKPFLGWQRYANVGAYVYRGFSSHPWSNFDATDTGVSAELNWRSFGKLQHMIKWNGAWRQLEPEKGAAFAIREHAGHTLKSSIENVVAYDTRNSPNLTTKGMLARLTQEYAGVFGDVGFIRHQLDVQAAAGLPLGLVLSSGLCVNFVKPLRGRTLHLLDRAYLGGPANLRGFGHNAIGPRADDSYMGGMASWAWGVHLYRPLIPAHMLFAHAFAVVGSVHGVKHDASFFDVLRRFGDLPRTSVGVGVAVKIGEVARLELNYAVPIRYSTTDRVVPGFQFGVGVSFL</sequence>
<evidence type="ECO:0000313" key="8">
    <source>
        <dbReference type="WBParaSite" id="PSAMB.scaffold5941size10540.g27594.t1"/>
    </source>
</evidence>
<protein>
    <submittedName>
        <fullName evidence="8">Bacterial surface antigen (D15) domain-containing protein</fullName>
    </submittedName>
</protein>
<name>A0A914X085_9BILA</name>
<dbReference type="WBParaSite" id="PSAMB.scaffold5941size10540.g27594.t1">
    <property type="protein sequence ID" value="PSAMB.scaffold5941size10540.g27594.t1"/>
    <property type="gene ID" value="PSAMB.scaffold5941size10540.g27594"/>
</dbReference>
<comment type="similarity">
    <text evidence="2">Belongs to the SAM50/omp85 family.</text>
</comment>